<evidence type="ECO:0000313" key="4">
    <source>
        <dbReference type="EMBL" id="KAL0087891.1"/>
    </source>
</evidence>
<keyword evidence="1" id="KW-1015">Disulfide bond</keyword>
<reference evidence="4 5" key="1">
    <citation type="submission" date="2024-04" db="EMBL/GenBank/DDBJ databases">
        <title>Symmetric and asymmetric DNA N6-adenine methylation regulates different biological responses in Mucorales.</title>
        <authorList>
            <consortium name="Lawrence Berkeley National Laboratory"/>
            <person name="Lax C."/>
            <person name="Mondo S.J."/>
            <person name="Osorio-Concepcion M."/>
            <person name="Muszewska A."/>
            <person name="Corrochano-Luque M."/>
            <person name="Gutierrez G."/>
            <person name="Riley R."/>
            <person name="Lipzen A."/>
            <person name="Guo J."/>
            <person name="Hundley H."/>
            <person name="Amirebrahimi M."/>
            <person name="Ng V."/>
            <person name="Lorenzo-Gutierrez D."/>
            <person name="Binder U."/>
            <person name="Yang J."/>
            <person name="Song Y."/>
            <person name="Canovas D."/>
            <person name="Navarro E."/>
            <person name="Freitag M."/>
            <person name="Gabaldon T."/>
            <person name="Grigoriev I.V."/>
            <person name="Corrochano L.M."/>
            <person name="Nicolas F.E."/>
            <person name="Garre V."/>
        </authorList>
    </citation>
    <scope>NUCLEOTIDE SEQUENCE [LARGE SCALE GENOMIC DNA]</scope>
    <source>
        <strain evidence="4 5">L51</strain>
    </source>
</reference>
<sequence length="71" mass="7932">MKIQIRSLVFVSIALLLSATVVHAREKKEKVACHASTEPRAQAVCQDHCDDRGYKVGECGKEGICLCYNYF</sequence>
<dbReference type="Pfam" id="PF01097">
    <property type="entry name" value="Defensin_2"/>
    <property type="match status" value="1"/>
</dbReference>
<feature type="signal peptide" evidence="2">
    <location>
        <begin position="1"/>
        <end position="24"/>
    </location>
</feature>
<accession>A0ABR3B552</accession>
<evidence type="ECO:0000259" key="3">
    <source>
        <dbReference type="PROSITE" id="PS51378"/>
    </source>
</evidence>
<evidence type="ECO:0000313" key="5">
    <source>
        <dbReference type="Proteomes" id="UP001448207"/>
    </source>
</evidence>
<evidence type="ECO:0000256" key="2">
    <source>
        <dbReference type="SAM" id="SignalP"/>
    </source>
</evidence>
<protein>
    <recommendedName>
        <fullName evidence="3">Invertebrate defensins family profile domain-containing protein</fullName>
    </recommendedName>
</protein>
<dbReference type="InterPro" id="IPR001542">
    <property type="entry name" value="Defensin_invertebrate/fungal"/>
</dbReference>
<name>A0ABR3B552_PHYBL</name>
<keyword evidence="2" id="KW-0732">Signal</keyword>
<keyword evidence="5" id="KW-1185">Reference proteome</keyword>
<feature type="chain" id="PRO_5047089956" description="Invertebrate defensins family profile domain-containing protein" evidence="2">
    <location>
        <begin position="25"/>
        <end position="71"/>
    </location>
</feature>
<organism evidence="4 5">
    <name type="scientific">Phycomyces blakesleeanus</name>
    <dbReference type="NCBI Taxonomy" id="4837"/>
    <lineage>
        <taxon>Eukaryota</taxon>
        <taxon>Fungi</taxon>
        <taxon>Fungi incertae sedis</taxon>
        <taxon>Mucoromycota</taxon>
        <taxon>Mucoromycotina</taxon>
        <taxon>Mucoromycetes</taxon>
        <taxon>Mucorales</taxon>
        <taxon>Phycomycetaceae</taxon>
        <taxon>Phycomyces</taxon>
    </lineage>
</organism>
<comment type="caution">
    <text evidence="4">The sequence shown here is derived from an EMBL/GenBank/DDBJ whole genome shotgun (WGS) entry which is preliminary data.</text>
</comment>
<gene>
    <name evidence="4" type="ORF">J3Q64DRAFT_1735057</name>
</gene>
<feature type="domain" description="Invertebrate defensins family profile" evidence="3">
    <location>
        <begin position="30"/>
        <end position="69"/>
    </location>
</feature>
<evidence type="ECO:0000256" key="1">
    <source>
        <dbReference type="ARBA" id="ARBA00023157"/>
    </source>
</evidence>
<dbReference type="Proteomes" id="UP001448207">
    <property type="component" value="Unassembled WGS sequence"/>
</dbReference>
<proteinExistence type="predicted"/>
<dbReference type="EMBL" id="JBCLYO010000006">
    <property type="protein sequence ID" value="KAL0087891.1"/>
    <property type="molecule type" value="Genomic_DNA"/>
</dbReference>
<dbReference type="PROSITE" id="PS51378">
    <property type="entry name" value="INVERT_DEFENSINS"/>
    <property type="match status" value="1"/>
</dbReference>